<evidence type="ECO:0000313" key="12">
    <source>
        <dbReference type="EMBL" id="KAB0795828.1"/>
    </source>
</evidence>
<evidence type="ECO:0000256" key="1">
    <source>
        <dbReference type="ARBA" id="ARBA00004651"/>
    </source>
</evidence>
<keyword evidence="7 10" id="KW-0472">Membrane</keyword>
<evidence type="ECO:0000256" key="7">
    <source>
        <dbReference type="ARBA" id="ARBA00023136"/>
    </source>
</evidence>
<organism evidence="12 13">
    <name type="scientific">Photinus pyralis</name>
    <name type="common">Common eastern firefly</name>
    <name type="synonym">Lampyris pyralis</name>
    <dbReference type="NCBI Taxonomy" id="7054"/>
    <lineage>
        <taxon>Eukaryota</taxon>
        <taxon>Metazoa</taxon>
        <taxon>Ecdysozoa</taxon>
        <taxon>Arthropoda</taxon>
        <taxon>Hexapoda</taxon>
        <taxon>Insecta</taxon>
        <taxon>Pterygota</taxon>
        <taxon>Neoptera</taxon>
        <taxon>Endopterygota</taxon>
        <taxon>Coleoptera</taxon>
        <taxon>Polyphaga</taxon>
        <taxon>Elateriformia</taxon>
        <taxon>Elateroidea</taxon>
        <taxon>Lampyridae</taxon>
        <taxon>Lampyrinae</taxon>
        <taxon>Photinus</taxon>
    </lineage>
</organism>
<dbReference type="InterPro" id="IPR020846">
    <property type="entry name" value="MFS_dom"/>
</dbReference>
<dbReference type="PROSITE" id="PS00216">
    <property type="entry name" value="SUGAR_TRANSPORT_1"/>
    <property type="match status" value="1"/>
</dbReference>
<feature type="transmembrane region" description="Helical" evidence="10">
    <location>
        <begin position="116"/>
        <end position="136"/>
    </location>
</feature>
<feature type="transmembrane region" description="Helical" evidence="10">
    <location>
        <begin position="172"/>
        <end position="193"/>
    </location>
</feature>
<dbReference type="Gene3D" id="1.20.1250.20">
    <property type="entry name" value="MFS general substrate transporter like domains"/>
    <property type="match status" value="1"/>
</dbReference>
<keyword evidence="3" id="KW-1003">Cell membrane</keyword>
<dbReference type="EMBL" id="VVIM01000007">
    <property type="protein sequence ID" value="KAB0795828.1"/>
    <property type="molecule type" value="Genomic_DNA"/>
</dbReference>
<feature type="transmembrane region" description="Helical" evidence="10">
    <location>
        <begin position="319"/>
        <end position="341"/>
    </location>
</feature>
<name>A0A5N4AF16_PHOPY</name>
<gene>
    <name evidence="12" type="ORF">PPYR_09889</name>
</gene>
<dbReference type="Pfam" id="PF00083">
    <property type="entry name" value="Sugar_tr"/>
    <property type="match status" value="1"/>
</dbReference>
<feature type="transmembrane region" description="Helical" evidence="10">
    <location>
        <begin position="417"/>
        <end position="441"/>
    </location>
</feature>
<dbReference type="InterPro" id="IPR036259">
    <property type="entry name" value="MFS_trans_sf"/>
</dbReference>
<keyword evidence="13" id="KW-1185">Reference proteome</keyword>
<evidence type="ECO:0000256" key="9">
    <source>
        <dbReference type="SAM" id="MobiDB-lite"/>
    </source>
</evidence>
<protein>
    <recommendedName>
        <fullName evidence="11">Major facilitator superfamily (MFS) profile domain-containing protein</fullName>
    </recommendedName>
</protein>
<evidence type="ECO:0000256" key="4">
    <source>
        <dbReference type="ARBA" id="ARBA00022597"/>
    </source>
</evidence>
<dbReference type="PROSITE" id="PS50850">
    <property type="entry name" value="MFS"/>
    <property type="match status" value="1"/>
</dbReference>
<dbReference type="SUPFAM" id="SSF103473">
    <property type="entry name" value="MFS general substrate transporter"/>
    <property type="match status" value="1"/>
</dbReference>
<feature type="transmembrane region" description="Helical" evidence="10">
    <location>
        <begin position="12"/>
        <end position="38"/>
    </location>
</feature>
<dbReference type="PROSITE" id="PS00217">
    <property type="entry name" value="SUGAR_TRANSPORT_2"/>
    <property type="match status" value="1"/>
</dbReference>
<feature type="domain" description="Major facilitator superfamily (MFS) profile" evidence="11">
    <location>
        <begin position="17"/>
        <end position="445"/>
    </location>
</feature>
<comment type="caution">
    <text evidence="12">The sequence shown here is derived from an EMBL/GenBank/DDBJ whole genome shotgun (WGS) entry which is preliminary data.</text>
</comment>
<keyword evidence="6 10" id="KW-1133">Transmembrane helix</keyword>
<dbReference type="GO" id="GO:0005886">
    <property type="term" value="C:plasma membrane"/>
    <property type="evidence" value="ECO:0007669"/>
    <property type="project" value="UniProtKB-SubCell"/>
</dbReference>
<feature type="transmembrane region" description="Helical" evidence="10">
    <location>
        <begin position="62"/>
        <end position="81"/>
    </location>
</feature>
<feature type="transmembrane region" description="Helical" evidence="10">
    <location>
        <begin position="353"/>
        <end position="375"/>
    </location>
</feature>
<feature type="transmembrane region" description="Helical" evidence="10">
    <location>
        <begin position="148"/>
        <end position="166"/>
    </location>
</feature>
<evidence type="ECO:0000256" key="8">
    <source>
        <dbReference type="ARBA" id="ARBA00023180"/>
    </source>
</evidence>
<feature type="transmembrane region" description="Helical" evidence="10">
    <location>
        <begin position="291"/>
        <end position="312"/>
    </location>
</feature>
<evidence type="ECO:0000259" key="11">
    <source>
        <dbReference type="PROSITE" id="PS50850"/>
    </source>
</evidence>
<keyword evidence="2" id="KW-0813">Transport</keyword>
<keyword evidence="4" id="KW-0762">Sugar transport</keyword>
<comment type="subcellular location">
    <subcellularLocation>
        <location evidence="1">Cell membrane</location>
        <topology evidence="1">Multi-pass membrane protein</topology>
    </subcellularLocation>
</comment>
<proteinExistence type="predicted"/>
<dbReference type="InterPro" id="IPR005829">
    <property type="entry name" value="Sugar_transporter_CS"/>
</dbReference>
<dbReference type="GO" id="GO:0022857">
    <property type="term" value="F:transmembrane transporter activity"/>
    <property type="evidence" value="ECO:0007669"/>
    <property type="project" value="InterPro"/>
</dbReference>
<accession>A0A5N4AF16</accession>
<evidence type="ECO:0000313" key="13">
    <source>
        <dbReference type="Proteomes" id="UP000327044"/>
    </source>
</evidence>
<dbReference type="InterPro" id="IPR005828">
    <property type="entry name" value="MFS_sugar_transport-like"/>
</dbReference>
<evidence type="ECO:0000256" key="3">
    <source>
        <dbReference type="ARBA" id="ARBA00022475"/>
    </source>
</evidence>
<evidence type="ECO:0000256" key="2">
    <source>
        <dbReference type="ARBA" id="ARBA00022448"/>
    </source>
</evidence>
<dbReference type="InterPro" id="IPR003663">
    <property type="entry name" value="Sugar/inositol_transpt"/>
</dbReference>
<dbReference type="PANTHER" id="PTHR48021:SF46">
    <property type="entry name" value="MAJOR FACILITATOR SUPERFAMILY (MFS) PROFILE DOMAIN-CONTAINING PROTEIN"/>
    <property type="match status" value="1"/>
</dbReference>
<dbReference type="InParanoid" id="A0A5N4AF16"/>
<dbReference type="InterPro" id="IPR050549">
    <property type="entry name" value="MFS_Trehalose_Transporter"/>
</dbReference>
<dbReference type="FunFam" id="1.20.1250.20:FF:000218">
    <property type="entry name" value="facilitated trehalose transporter Tret1"/>
    <property type="match status" value="1"/>
</dbReference>
<feature type="transmembrane region" description="Helical" evidence="10">
    <location>
        <begin position="387"/>
        <end position="405"/>
    </location>
</feature>
<dbReference type="AlphaFoldDB" id="A0A5N4AF16"/>
<feature type="transmembrane region" description="Helical" evidence="10">
    <location>
        <begin position="90"/>
        <end position="110"/>
    </location>
</feature>
<feature type="compositionally biased region" description="Polar residues" evidence="9">
    <location>
        <begin position="457"/>
        <end position="470"/>
    </location>
</feature>
<reference evidence="12 13" key="1">
    <citation type="journal article" date="2018" name="Elife">
        <title>Firefly genomes illuminate parallel origins of bioluminescence in beetles.</title>
        <authorList>
            <person name="Fallon T.R."/>
            <person name="Lower S.E."/>
            <person name="Chang C.H."/>
            <person name="Bessho-Uehara M."/>
            <person name="Martin G.J."/>
            <person name="Bewick A.J."/>
            <person name="Behringer M."/>
            <person name="Debat H.J."/>
            <person name="Wong I."/>
            <person name="Day J.C."/>
            <person name="Suvorov A."/>
            <person name="Silva C.J."/>
            <person name="Stanger-Hall K.F."/>
            <person name="Hall D.W."/>
            <person name="Schmitz R.J."/>
            <person name="Nelson D.R."/>
            <person name="Lewis S.M."/>
            <person name="Shigenobu S."/>
            <person name="Bybee S.M."/>
            <person name="Larracuente A.M."/>
            <person name="Oba Y."/>
            <person name="Weng J.K."/>
        </authorList>
    </citation>
    <scope>NUCLEOTIDE SEQUENCE [LARGE SCALE GENOMIC DNA]</scope>
    <source>
        <strain evidence="12">1611_PpyrPB1</strain>
        <tissue evidence="12">Whole body</tissue>
    </source>
</reference>
<keyword evidence="8" id="KW-0325">Glycoprotein</keyword>
<dbReference type="PANTHER" id="PTHR48021">
    <property type="match status" value="1"/>
</dbReference>
<feature type="transmembrane region" description="Helical" evidence="10">
    <location>
        <begin position="255"/>
        <end position="279"/>
    </location>
</feature>
<sequence>MKAAFIALEKRSLQYGAVFTVGPLGLLVALCCGLHLGWTSPYLPVLLSEDSPIPMTADESSWVGTVYLLGGVCGSVLLSVFGRLIGRKSILLWSSVPFCTSWIIIAFATTLPELLIGRYIAGVCEGLCFASLPIYFSEISDKEIRGMISSTASITLFVGVMVINLVGSYTTIQTSSLVLLSVPLLHLLTFIWMPESPNYLLMKGKIKEARRSFVALKGTEDADRNLDMIARAIEEENVNQTNFTCLLRRNNRRKLVTLFGLRLAQQFSGITAFSIYAQILFKEGDASIPPVLGVMIFYGIQLIFSILSSLLVDKLGRRPLLMASSIGAVVTLLVEGAFFFVRDFIRADTSHVSLLPTVVLFVFIVSYSLGLQTMPNFMASELFPTNLKAYASTVATVLLYAFGAISTELFQFTKDNYGLFVPFWSFAIVCSVGSVIVAIFLPETKNRTLEDIQTELNQQTSGPTSGSDQARQAGAAATIEG</sequence>
<keyword evidence="5 10" id="KW-0812">Transmembrane</keyword>
<evidence type="ECO:0000256" key="6">
    <source>
        <dbReference type="ARBA" id="ARBA00022989"/>
    </source>
</evidence>
<feature type="region of interest" description="Disordered" evidence="9">
    <location>
        <begin position="457"/>
        <end position="481"/>
    </location>
</feature>
<dbReference type="PRINTS" id="PR00171">
    <property type="entry name" value="SUGRTRNSPORT"/>
</dbReference>
<evidence type="ECO:0000256" key="10">
    <source>
        <dbReference type="SAM" id="Phobius"/>
    </source>
</evidence>
<dbReference type="Proteomes" id="UP000327044">
    <property type="component" value="Unassembled WGS sequence"/>
</dbReference>
<evidence type="ECO:0000256" key="5">
    <source>
        <dbReference type="ARBA" id="ARBA00022692"/>
    </source>
</evidence>